<keyword evidence="6" id="KW-1185">Reference proteome</keyword>
<dbReference type="PANTHER" id="PTHR32183">
    <property type="match status" value="1"/>
</dbReference>
<organism evidence="5 6">
    <name type="scientific">Haematococcus lacustris</name>
    <name type="common">Green alga</name>
    <name type="synonym">Haematococcus pluvialis</name>
    <dbReference type="NCBI Taxonomy" id="44745"/>
    <lineage>
        <taxon>Eukaryota</taxon>
        <taxon>Viridiplantae</taxon>
        <taxon>Chlorophyta</taxon>
        <taxon>core chlorophytes</taxon>
        <taxon>Chlorophyceae</taxon>
        <taxon>CS clade</taxon>
        <taxon>Chlamydomonadales</taxon>
        <taxon>Haematococcaceae</taxon>
        <taxon>Haematococcus</taxon>
    </lineage>
</organism>
<dbReference type="Gene3D" id="3.40.50.150">
    <property type="entry name" value="Vaccinia Virus protein VP39"/>
    <property type="match status" value="1"/>
</dbReference>
<dbReference type="AlphaFoldDB" id="A0A6A0A0K5"/>
<evidence type="ECO:0000313" key="5">
    <source>
        <dbReference type="EMBL" id="GFH24428.1"/>
    </source>
</evidence>
<accession>A0A6A0A0K5</accession>
<sequence>MDWEGMWSAGLKPGQAFDNALTSEQQERITVQEADYLQDGAGTDYDLGVDYTFFCALHPSLRPSWAAAWAKALRPGGLLITLIFPVDPAADPNHGPPFPGKAPAV</sequence>
<evidence type="ECO:0000256" key="1">
    <source>
        <dbReference type="ARBA" id="ARBA00022553"/>
    </source>
</evidence>
<keyword evidence="3" id="KW-0808">Transferase</keyword>
<dbReference type="SUPFAM" id="SSF53335">
    <property type="entry name" value="S-adenosyl-L-methionine-dependent methyltransferases"/>
    <property type="match status" value="1"/>
</dbReference>
<evidence type="ECO:0008006" key="7">
    <source>
        <dbReference type="Google" id="ProtNLM"/>
    </source>
</evidence>
<protein>
    <recommendedName>
        <fullName evidence="7">Methyltransf_11 domain-containing protein</fullName>
    </recommendedName>
</protein>
<evidence type="ECO:0000313" key="6">
    <source>
        <dbReference type="Proteomes" id="UP000485058"/>
    </source>
</evidence>
<dbReference type="PANTHER" id="PTHR32183:SF11">
    <property type="entry name" value="THIOL METHYLTRANSFERASE 2-RELATED"/>
    <property type="match status" value="1"/>
</dbReference>
<dbReference type="GO" id="GO:0008757">
    <property type="term" value="F:S-adenosylmethionine-dependent methyltransferase activity"/>
    <property type="evidence" value="ECO:0007669"/>
    <property type="project" value="InterPro"/>
</dbReference>
<dbReference type="InterPro" id="IPR029063">
    <property type="entry name" value="SAM-dependent_MTases_sf"/>
</dbReference>
<evidence type="ECO:0000256" key="4">
    <source>
        <dbReference type="ARBA" id="ARBA00022691"/>
    </source>
</evidence>
<reference evidence="5 6" key="1">
    <citation type="submission" date="2020-02" db="EMBL/GenBank/DDBJ databases">
        <title>Draft genome sequence of Haematococcus lacustris strain NIES-144.</title>
        <authorList>
            <person name="Morimoto D."/>
            <person name="Nakagawa S."/>
            <person name="Yoshida T."/>
            <person name="Sawayama S."/>
        </authorList>
    </citation>
    <scope>NUCLEOTIDE SEQUENCE [LARGE SCALE GENOMIC DNA]</scope>
    <source>
        <strain evidence="5 6">NIES-144</strain>
    </source>
</reference>
<dbReference type="Proteomes" id="UP000485058">
    <property type="component" value="Unassembled WGS sequence"/>
</dbReference>
<comment type="caution">
    <text evidence="5">The sequence shown here is derived from an EMBL/GenBank/DDBJ whole genome shotgun (WGS) entry which is preliminary data.</text>
</comment>
<dbReference type="PROSITE" id="PS51585">
    <property type="entry name" value="SAM_MT_TPMT"/>
    <property type="match status" value="1"/>
</dbReference>
<keyword evidence="4" id="KW-0949">S-adenosyl-L-methionine</keyword>
<dbReference type="EMBL" id="BLLF01002533">
    <property type="protein sequence ID" value="GFH24428.1"/>
    <property type="molecule type" value="Genomic_DNA"/>
</dbReference>
<proteinExistence type="predicted"/>
<evidence type="ECO:0000256" key="3">
    <source>
        <dbReference type="ARBA" id="ARBA00022679"/>
    </source>
</evidence>
<evidence type="ECO:0000256" key="2">
    <source>
        <dbReference type="ARBA" id="ARBA00022603"/>
    </source>
</evidence>
<dbReference type="InterPro" id="IPR008854">
    <property type="entry name" value="TPMT"/>
</dbReference>
<dbReference type="GO" id="GO:0032259">
    <property type="term" value="P:methylation"/>
    <property type="evidence" value="ECO:0007669"/>
    <property type="project" value="UniProtKB-KW"/>
</dbReference>
<keyword evidence="2" id="KW-0489">Methyltransferase</keyword>
<name>A0A6A0A0K5_HAELA</name>
<keyword evidence="1" id="KW-0597">Phosphoprotein</keyword>
<gene>
    <name evidence="5" type="ORF">HaLaN_22223</name>
</gene>
<dbReference type="Pfam" id="PF05724">
    <property type="entry name" value="TPMT"/>
    <property type="match status" value="1"/>
</dbReference>